<protein>
    <recommendedName>
        <fullName evidence="3">BTB domain-containing protein</fullName>
    </recommendedName>
</protein>
<dbReference type="AlphaFoldDB" id="A0AAW0G0Z5"/>
<evidence type="ECO:0008006" key="3">
    <source>
        <dbReference type="Google" id="ProtNLM"/>
    </source>
</evidence>
<organism evidence="1 2">
    <name type="scientific">Cerrena zonata</name>
    <dbReference type="NCBI Taxonomy" id="2478898"/>
    <lineage>
        <taxon>Eukaryota</taxon>
        <taxon>Fungi</taxon>
        <taxon>Dikarya</taxon>
        <taxon>Basidiomycota</taxon>
        <taxon>Agaricomycotina</taxon>
        <taxon>Agaricomycetes</taxon>
        <taxon>Polyporales</taxon>
        <taxon>Cerrenaceae</taxon>
        <taxon>Cerrena</taxon>
    </lineage>
</organism>
<sequence>MSIMHSDVVGRKYWSDDGTLLVHVQQSVYKLKPDCLDQLSSRFASFPRTPDSQHGLPSVIIPTELEITSDDFETLLDYVYHGIPLDSQTSFAQAVTVLKTSSTTKLDFPSINALARQRLLDIFPKQLDDLVQYPDAPDEALSLAVQYDLHPIQKALYYRVATHLHLEDDDAPDENDTPPSETTIARLSPDLLKKCKDLLDDLIGHFTPILFTVATAGHMVCTDVFAEAWMPLVIQPALENNGLCKPIETLQTIIDLDWKVQGLCEECVKDKREEWKGEQQVVWNKMDGWLGLGNGTQ</sequence>
<keyword evidence="2" id="KW-1185">Reference proteome</keyword>
<reference evidence="1 2" key="1">
    <citation type="submission" date="2022-09" db="EMBL/GenBank/DDBJ databases">
        <authorList>
            <person name="Palmer J.M."/>
        </authorList>
    </citation>
    <scope>NUCLEOTIDE SEQUENCE [LARGE SCALE GENOMIC DNA]</scope>
    <source>
        <strain evidence="1 2">DSM 7382</strain>
    </source>
</reference>
<accession>A0AAW0G0Z5</accession>
<evidence type="ECO:0000313" key="1">
    <source>
        <dbReference type="EMBL" id="KAK7686696.1"/>
    </source>
</evidence>
<comment type="caution">
    <text evidence="1">The sequence shown here is derived from an EMBL/GenBank/DDBJ whole genome shotgun (WGS) entry which is preliminary data.</text>
</comment>
<proteinExistence type="predicted"/>
<dbReference type="EMBL" id="JASBNA010000016">
    <property type="protein sequence ID" value="KAK7686696.1"/>
    <property type="molecule type" value="Genomic_DNA"/>
</dbReference>
<dbReference type="Proteomes" id="UP001385951">
    <property type="component" value="Unassembled WGS sequence"/>
</dbReference>
<name>A0AAW0G0Z5_9APHY</name>
<evidence type="ECO:0000313" key="2">
    <source>
        <dbReference type="Proteomes" id="UP001385951"/>
    </source>
</evidence>
<gene>
    <name evidence="1" type="ORF">QCA50_010296</name>
</gene>